<keyword evidence="2" id="KW-1185">Reference proteome</keyword>
<organism evidence="1 2">
    <name type="scientific">Hydnum rufescens UP504</name>
    <dbReference type="NCBI Taxonomy" id="1448309"/>
    <lineage>
        <taxon>Eukaryota</taxon>
        <taxon>Fungi</taxon>
        <taxon>Dikarya</taxon>
        <taxon>Basidiomycota</taxon>
        <taxon>Agaricomycotina</taxon>
        <taxon>Agaricomycetes</taxon>
        <taxon>Cantharellales</taxon>
        <taxon>Hydnaceae</taxon>
        <taxon>Hydnum</taxon>
    </lineage>
</organism>
<accession>A0A9P6B8U6</accession>
<comment type="caution">
    <text evidence="1">The sequence shown here is derived from an EMBL/GenBank/DDBJ whole genome shotgun (WGS) entry which is preliminary data.</text>
</comment>
<evidence type="ECO:0000313" key="1">
    <source>
        <dbReference type="EMBL" id="KAF9519075.1"/>
    </source>
</evidence>
<gene>
    <name evidence="1" type="ORF">BS47DRAFT_124891</name>
</gene>
<evidence type="ECO:0000313" key="2">
    <source>
        <dbReference type="Proteomes" id="UP000886523"/>
    </source>
</evidence>
<name>A0A9P6B8U6_9AGAM</name>
<protein>
    <submittedName>
        <fullName evidence="1">Uncharacterized protein</fullName>
    </submittedName>
</protein>
<proteinExistence type="predicted"/>
<sequence length="214" mass="24090">MGPWSSSPRELRLLLSPTISSTQSLHLSKLLNPSKHLTAMSSRLPSLLGGQICIEWRVDASDTNEKPMLRNFIRMAKNLRDADMAAMVNPNRIVIPGPIGKEGILLQCGYPLSKICTFRVRSHDPSRGFTRLDMARAALKIYDHIYEVEAKTMTERDDPIILPYCTAPPRPISNGKYGIWGYDIQYLILESIVYDDLTDTWNVVPCVECLGPPF</sequence>
<dbReference type="AlphaFoldDB" id="A0A9P6B8U6"/>
<dbReference type="EMBL" id="MU128920">
    <property type="protein sequence ID" value="KAF9519075.1"/>
    <property type="molecule type" value="Genomic_DNA"/>
</dbReference>
<dbReference type="Proteomes" id="UP000886523">
    <property type="component" value="Unassembled WGS sequence"/>
</dbReference>
<reference evidence="1" key="1">
    <citation type="journal article" date="2020" name="Nat. Commun.">
        <title>Large-scale genome sequencing of mycorrhizal fungi provides insights into the early evolution of symbiotic traits.</title>
        <authorList>
            <person name="Miyauchi S."/>
            <person name="Kiss E."/>
            <person name="Kuo A."/>
            <person name="Drula E."/>
            <person name="Kohler A."/>
            <person name="Sanchez-Garcia M."/>
            <person name="Morin E."/>
            <person name="Andreopoulos B."/>
            <person name="Barry K.W."/>
            <person name="Bonito G."/>
            <person name="Buee M."/>
            <person name="Carver A."/>
            <person name="Chen C."/>
            <person name="Cichocki N."/>
            <person name="Clum A."/>
            <person name="Culley D."/>
            <person name="Crous P.W."/>
            <person name="Fauchery L."/>
            <person name="Girlanda M."/>
            <person name="Hayes R.D."/>
            <person name="Keri Z."/>
            <person name="LaButti K."/>
            <person name="Lipzen A."/>
            <person name="Lombard V."/>
            <person name="Magnuson J."/>
            <person name="Maillard F."/>
            <person name="Murat C."/>
            <person name="Nolan M."/>
            <person name="Ohm R.A."/>
            <person name="Pangilinan J."/>
            <person name="Pereira M.F."/>
            <person name="Perotto S."/>
            <person name="Peter M."/>
            <person name="Pfister S."/>
            <person name="Riley R."/>
            <person name="Sitrit Y."/>
            <person name="Stielow J.B."/>
            <person name="Szollosi G."/>
            <person name="Zifcakova L."/>
            <person name="Stursova M."/>
            <person name="Spatafora J.W."/>
            <person name="Tedersoo L."/>
            <person name="Vaario L.M."/>
            <person name="Yamada A."/>
            <person name="Yan M."/>
            <person name="Wang P."/>
            <person name="Xu J."/>
            <person name="Bruns T."/>
            <person name="Baldrian P."/>
            <person name="Vilgalys R."/>
            <person name="Dunand C."/>
            <person name="Henrissat B."/>
            <person name="Grigoriev I.V."/>
            <person name="Hibbett D."/>
            <person name="Nagy L.G."/>
            <person name="Martin F.M."/>
        </authorList>
    </citation>
    <scope>NUCLEOTIDE SEQUENCE</scope>
    <source>
        <strain evidence="1">UP504</strain>
    </source>
</reference>